<dbReference type="SUPFAM" id="SSF88723">
    <property type="entry name" value="PIN domain-like"/>
    <property type="match status" value="1"/>
</dbReference>
<feature type="domain" description="DNA-directed DNA polymerase family A palm" evidence="20">
    <location>
        <begin position="699"/>
        <end position="933"/>
    </location>
</feature>
<evidence type="ECO:0000259" key="17">
    <source>
        <dbReference type="SMART" id="SM00474"/>
    </source>
</evidence>
<dbReference type="SUPFAM" id="SSF47807">
    <property type="entry name" value="5' to 3' exonuclease, C-terminal subdomain"/>
    <property type="match status" value="1"/>
</dbReference>
<dbReference type="FunFam" id="1.10.150.20:FF:000003">
    <property type="entry name" value="DNA polymerase I"/>
    <property type="match status" value="1"/>
</dbReference>
<dbReference type="KEGG" id="tpx:Turpa_2657"/>
<evidence type="ECO:0000256" key="1">
    <source>
        <dbReference type="ARBA" id="ARBA00007705"/>
    </source>
</evidence>
<keyword evidence="11 16" id="KW-0239">DNA-directed DNA polymerase</keyword>
<gene>
    <name evidence="16" type="primary">polA</name>
    <name evidence="21" type="ordered locus">Turpa_2657</name>
</gene>
<comment type="similarity">
    <text evidence="1 16">Belongs to the DNA polymerase type-A family.</text>
</comment>
<dbReference type="GO" id="GO:0006261">
    <property type="term" value="P:DNA-templated DNA replication"/>
    <property type="evidence" value="ECO:0007669"/>
    <property type="project" value="UniProtKB-UniRule"/>
</dbReference>
<dbReference type="InterPro" id="IPR029060">
    <property type="entry name" value="PIN-like_dom_sf"/>
</dbReference>
<dbReference type="InterPro" id="IPR036397">
    <property type="entry name" value="RNaseH_sf"/>
</dbReference>
<evidence type="ECO:0000313" key="21">
    <source>
        <dbReference type="EMBL" id="AFM13297.1"/>
    </source>
</evidence>
<evidence type="ECO:0000256" key="2">
    <source>
        <dbReference type="ARBA" id="ARBA00012417"/>
    </source>
</evidence>
<dbReference type="CDD" id="cd06139">
    <property type="entry name" value="DNA_polA_I_Ecoli_like_exo"/>
    <property type="match status" value="1"/>
</dbReference>
<dbReference type="SMART" id="SM00475">
    <property type="entry name" value="53EXOc"/>
    <property type="match status" value="1"/>
</dbReference>
<keyword evidence="9 16" id="KW-0378">Hydrolase</keyword>
<dbReference type="Gene3D" id="3.40.50.1010">
    <property type="entry name" value="5'-nuclease"/>
    <property type="match status" value="1"/>
</dbReference>
<dbReference type="PANTHER" id="PTHR10133:SF27">
    <property type="entry name" value="DNA POLYMERASE NU"/>
    <property type="match status" value="1"/>
</dbReference>
<keyword evidence="22" id="KW-1185">Reference proteome</keyword>
<dbReference type="CDD" id="cd09859">
    <property type="entry name" value="PIN_53EXO"/>
    <property type="match status" value="1"/>
</dbReference>
<feature type="domain" description="3'-5' exonuclease" evidence="17">
    <location>
        <begin position="336"/>
        <end position="531"/>
    </location>
</feature>
<dbReference type="InterPro" id="IPR012337">
    <property type="entry name" value="RNaseH-like_sf"/>
</dbReference>
<dbReference type="GO" id="GO:0003887">
    <property type="term" value="F:DNA-directed DNA polymerase activity"/>
    <property type="evidence" value="ECO:0007669"/>
    <property type="project" value="UniProtKB-UniRule"/>
</dbReference>
<name>I4B7P0_TURPD</name>
<dbReference type="InterPro" id="IPR020045">
    <property type="entry name" value="DNA_polI_H3TH"/>
</dbReference>
<dbReference type="InterPro" id="IPR020046">
    <property type="entry name" value="5-3_exonucl_a-hlix_arch_N"/>
</dbReference>
<evidence type="ECO:0000259" key="18">
    <source>
        <dbReference type="SMART" id="SM00475"/>
    </source>
</evidence>
<dbReference type="InterPro" id="IPR002298">
    <property type="entry name" value="DNA_polymerase_A"/>
</dbReference>
<dbReference type="EC" id="2.7.7.7" evidence="2 15"/>
<evidence type="ECO:0000256" key="3">
    <source>
        <dbReference type="ARBA" id="ARBA00020311"/>
    </source>
</evidence>
<dbReference type="Gene3D" id="3.30.420.10">
    <property type="entry name" value="Ribonuclease H-like superfamily/Ribonuclease H"/>
    <property type="match status" value="1"/>
</dbReference>
<feature type="domain" description="Exonuclease" evidence="19">
    <location>
        <begin position="356"/>
        <end position="532"/>
    </location>
</feature>
<dbReference type="InterPro" id="IPR013520">
    <property type="entry name" value="Ribonucl_H"/>
</dbReference>
<dbReference type="PRINTS" id="PR00868">
    <property type="entry name" value="DNAPOLI"/>
</dbReference>
<dbReference type="FunFam" id="1.20.1060.10:FF:000001">
    <property type="entry name" value="DNA polymerase I"/>
    <property type="match status" value="1"/>
</dbReference>
<dbReference type="EMBL" id="CP002959">
    <property type="protein sequence ID" value="AFM13297.1"/>
    <property type="molecule type" value="Genomic_DNA"/>
</dbReference>
<evidence type="ECO:0000256" key="6">
    <source>
        <dbReference type="ARBA" id="ARBA00022705"/>
    </source>
</evidence>
<dbReference type="PANTHER" id="PTHR10133">
    <property type="entry name" value="DNA POLYMERASE I"/>
    <property type="match status" value="1"/>
</dbReference>
<dbReference type="InterPro" id="IPR018320">
    <property type="entry name" value="DNA_polymerase_1"/>
</dbReference>
<keyword evidence="5 16" id="KW-0548">Nucleotidyltransferase</keyword>
<evidence type="ECO:0000256" key="12">
    <source>
        <dbReference type="ARBA" id="ARBA00023125"/>
    </source>
</evidence>
<dbReference type="SMART" id="SM00482">
    <property type="entry name" value="POLAc"/>
    <property type="match status" value="1"/>
</dbReference>
<dbReference type="Pfam" id="PF00476">
    <property type="entry name" value="DNA_pol_A"/>
    <property type="match status" value="2"/>
</dbReference>
<proteinExistence type="inferred from homology"/>
<protein>
    <recommendedName>
        <fullName evidence="3 15">DNA polymerase I</fullName>
        <ecNumber evidence="2 15">2.7.7.7</ecNumber>
    </recommendedName>
</protein>
<dbReference type="STRING" id="869212.Turpa_2657"/>
<dbReference type="NCBIfam" id="TIGR00593">
    <property type="entry name" value="pola"/>
    <property type="match status" value="1"/>
</dbReference>
<dbReference type="GO" id="GO:0006302">
    <property type="term" value="P:double-strand break repair"/>
    <property type="evidence" value="ECO:0007669"/>
    <property type="project" value="TreeGrafter"/>
</dbReference>
<evidence type="ECO:0000256" key="14">
    <source>
        <dbReference type="ARBA" id="ARBA00049244"/>
    </source>
</evidence>
<evidence type="ECO:0000256" key="11">
    <source>
        <dbReference type="ARBA" id="ARBA00022932"/>
    </source>
</evidence>
<dbReference type="SMART" id="SM00474">
    <property type="entry name" value="35EXOc"/>
    <property type="match status" value="1"/>
</dbReference>
<dbReference type="CDD" id="cd08637">
    <property type="entry name" value="DNA_pol_A_pol_I_C"/>
    <property type="match status" value="1"/>
</dbReference>
<dbReference type="InterPro" id="IPR002562">
    <property type="entry name" value="3'-5'_exonuclease_dom"/>
</dbReference>
<organism evidence="21 22">
    <name type="scientific">Turneriella parva (strain ATCC BAA-1111 / DSM 21527 / NCTC 11395 / H)</name>
    <name type="common">Leptospira parva</name>
    <dbReference type="NCBI Taxonomy" id="869212"/>
    <lineage>
        <taxon>Bacteria</taxon>
        <taxon>Pseudomonadati</taxon>
        <taxon>Spirochaetota</taxon>
        <taxon>Spirochaetia</taxon>
        <taxon>Leptospirales</taxon>
        <taxon>Leptospiraceae</taxon>
        <taxon>Turneriella</taxon>
    </lineage>
</organism>
<dbReference type="PATRIC" id="fig|869212.3.peg.2681"/>
<evidence type="ECO:0000256" key="9">
    <source>
        <dbReference type="ARBA" id="ARBA00022801"/>
    </source>
</evidence>
<dbReference type="Gene3D" id="3.30.70.370">
    <property type="match status" value="1"/>
</dbReference>
<dbReference type="AlphaFoldDB" id="I4B7P0"/>
<dbReference type="GO" id="GO:0008408">
    <property type="term" value="F:3'-5' exonuclease activity"/>
    <property type="evidence" value="ECO:0007669"/>
    <property type="project" value="UniProtKB-UniRule"/>
</dbReference>
<keyword evidence="4 16" id="KW-0808">Transferase</keyword>
<accession>I4B7P0</accession>
<reference evidence="21 22" key="1">
    <citation type="submission" date="2012-06" db="EMBL/GenBank/DDBJ databases">
        <title>The complete chromosome of genome of Turneriella parva DSM 21527.</title>
        <authorList>
            <consortium name="US DOE Joint Genome Institute (JGI-PGF)"/>
            <person name="Lucas S."/>
            <person name="Han J."/>
            <person name="Lapidus A."/>
            <person name="Bruce D."/>
            <person name="Goodwin L."/>
            <person name="Pitluck S."/>
            <person name="Peters L."/>
            <person name="Kyrpides N."/>
            <person name="Mavromatis K."/>
            <person name="Ivanova N."/>
            <person name="Mikhailova N."/>
            <person name="Chertkov O."/>
            <person name="Detter J.C."/>
            <person name="Tapia R."/>
            <person name="Han C."/>
            <person name="Land M."/>
            <person name="Hauser L."/>
            <person name="Markowitz V."/>
            <person name="Cheng J.-F."/>
            <person name="Hugenholtz P."/>
            <person name="Woyke T."/>
            <person name="Wu D."/>
            <person name="Gronow S."/>
            <person name="Wellnitz S."/>
            <person name="Brambilla E."/>
            <person name="Klenk H.-P."/>
            <person name="Eisen J.A."/>
        </authorList>
    </citation>
    <scope>NUCLEOTIDE SEQUENCE [LARGE SCALE GENOMIC DNA]</scope>
    <source>
        <strain evidence="22">ATCC BAA-1111 / DSM 21527 / NCTC 11395 / H</strain>
    </source>
</reference>
<evidence type="ECO:0000256" key="8">
    <source>
        <dbReference type="ARBA" id="ARBA00022763"/>
    </source>
</evidence>
<dbReference type="InterPro" id="IPR043502">
    <property type="entry name" value="DNA/RNA_pol_sf"/>
</dbReference>
<dbReference type="Pfam" id="PF02739">
    <property type="entry name" value="5_3_exonuc_N"/>
    <property type="match status" value="1"/>
</dbReference>
<evidence type="ECO:0000256" key="13">
    <source>
        <dbReference type="ARBA" id="ARBA00023204"/>
    </source>
</evidence>
<dbReference type="CDD" id="cd09898">
    <property type="entry name" value="H3TH_53EXO"/>
    <property type="match status" value="1"/>
</dbReference>
<comment type="catalytic activity">
    <reaction evidence="14 16">
        <text>DNA(n) + a 2'-deoxyribonucleoside 5'-triphosphate = DNA(n+1) + diphosphate</text>
        <dbReference type="Rhea" id="RHEA:22508"/>
        <dbReference type="Rhea" id="RHEA-COMP:17339"/>
        <dbReference type="Rhea" id="RHEA-COMP:17340"/>
        <dbReference type="ChEBI" id="CHEBI:33019"/>
        <dbReference type="ChEBI" id="CHEBI:61560"/>
        <dbReference type="ChEBI" id="CHEBI:173112"/>
        <dbReference type="EC" id="2.7.7.7"/>
    </reaction>
</comment>
<evidence type="ECO:0000256" key="10">
    <source>
        <dbReference type="ARBA" id="ARBA00022839"/>
    </source>
</evidence>
<keyword evidence="10 16" id="KW-0269">Exonuclease</keyword>
<dbReference type="GO" id="GO:0003677">
    <property type="term" value="F:DNA binding"/>
    <property type="evidence" value="ECO:0007669"/>
    <property type="project" value="UniProtKB-UniRule"/>
</dbReference>
<evidence type="ECO:0000256" key="15">
    <source>
        <dbReference type="NCBIfam" id="TIGR00593"/>
    </source>
</evidence>
<evidence type="ECO:0000256" key="16">
    <source>
        <dbReference type="RuleBase" id="RU004460"/>
    </source>
</evidence>
<evidence type="ECO:0000256" key="5">
    <source>
        <dbReference type="ARBA" id="ARBA00022695"/>
    </source>
</evidence>
<evidence type="ECO:0000259" key="19">
    <source>
        <dbReference type="SMART" id="SM00479"/>
    </source>
</evidence>
<dbReference type="NCBIfam" id="NF004397">
    <property type="entry name" value="PRK05755.1"/>
    <property type="match status" value="1"/>
</dbReference>
<sequence>MICSPQIAGAADNALLMKSKKPKTSLIIIDGHAMAYRAHFAFAGQNLTDAQGNATETVFGFFRMVARLIADRKPTHVALCFDPGREHNPRYELFPDYKANRPPMPDELRRQIDDVQQIAKDLHLPPLIIEGAEADDTIASLIEQHRDEFDHIEIVSGDKDLYNMLYKNVVMLRSKKGVTEFEEVDEAWVKNKIGVTREQIPDYMALVGDTADNVPGVKGVGEKTAAKLIADYKSLDKIYKNIEKVKPDGLRAKLEASRDNAYTSQTLVTLRKDIALPVKPADLVLNLSPDGANLFRKRGFNTVASEWEKILKGGAVAEGKAAPAAEIPVRNFCQNTITVKTVAELEKLLQRLSKFDQVCVDTETTGLEIHDSEIFGVSFGWFEGKALHSAYVALPNGGEASLNGDYADADAAAAMLQPLKKFLENKKAQKIGQNIKFDLQVFRRAGIEVQNYTDDTMLLSYLINPNVRRHNMDDLAEDYLQYKTVSFDELVGKGKNRMPIGTVPLDRLSHYACEDAEVTLALRDALLPKVESMQLVQVYHEIDVPLAKVLADIEYTGICIDAAHLAELAKVYKKKIAAAEKQIYKHAGEEFNIASTKQLQTILFEKLQIASSRKTEKGAMSTDQSVLEELKDAHPVIAPILEYRFYTKLLSTYVEALPGHVSKTTGRVHTSLSQVTAATGRLSSIDPNLQNIPVKGEEGANLRAAFVAAKGRKLLSLDYSQIELRILAHVSEDANLIAAYKNDEDIHDRAAYMLFRSRFNPKSGKFDGPGREVVFDVDQADLKKMKAIGEFAEFRSQAKVLNFSIVYGVTEFGLARNLSITRGEAKELMANYFAAFPGIKIYMQKVIDSAREKGYAENLFGRRRPLGDLKNANRFVREAAERLAINTPVQSTAADLIKKAMISIEREILNAKLESRMVLQIHDELLFEVAPGEEARLEKLAKHEMENVLKLKVPLKTSGAFGRNWNECKG</sequence>
<evidence type="ECO:0000259" key="20">
    <source>
        <dbReference type="SMART" id="SM00482"/>
    </source>
</evidence>
<keyword evidence="7" id="KW-0540">Nuclease</keyword>
<keyword evidence="13 16" id="KW-0234">DNA repair</keyword>
<dbReference type="SUPFAM" id="SSF56672">
    <property type="entry name" value="DNA/RNA polymerases"/>
    <property type="match status" value="1"/>
</dbReference>
<dbReference type="SUPFAM" id="SSF53098">
    <property type="entry name" value="Ribonuclease H-like"/>
    <property type="match status" value="1"/>
</dbReference>
<keyword evidence="12 16" id="KW-0238">DNA-binding</keyword>
<dbReference type="HOGENOM" id="CLU_004675_0_1_12"/>
<feature type="domain" description="5'-3' exonuclease" evidence="18">
    <location>
        <begin position="20"/>
        <end position="286"/>
    </location>
</feature>
<dbReference type="GO" id="GO:0008409">
    <property type="term" value="F:5'-3' exonuclease activity"/>
    <property type="evidence" value="ECO:0007669"/>
    <property type="project" value="UniProtKB-UniRule"/>
</dbReference>
<keyword evidence="6 16" id="KW-0235">DNA replication</keyword>
<dbReference type="InterPro" id="IPR001098">
    <property type="entry name" value="DNA-dir_DNA_pol_A_palm_dom"/>
</dbReference>
<dbReference type="Pfam" id="PF01367">
    <property type="entry name" value="5_3_exonuc"/>
    <property type="match status" value="1"/>
</dbReference>
<evidence type="ECO:0000256" key="7">
    <source>
        <dbReference type="ARBA" id="ARBA00022722"/>
    </source>
</evidence>
<comment type="function">
    <text evidence="16">In addition to polymerase activity, this DNA polymerase exhibits 3'-5' and 5'-3' exonuclease activity.</text>
</comment>
<dbReference type="InterPro" id="IPR002421">
    <property type="entry name" value="5-3_exonuclease"/>
</dbReference>
<dbReference type="Gene3D" id="1.10.150.20">
    <property type="entry name" value="5' to 3' exonuclease, C-terminal subdomain"/>
    <property type="match status" value="2"/>
</dbReference>
<keyword evidence="8 16" id="KW-0227">DNA damage</keyword>
<dbReference type="Pfam" id="PF01612">
    <property type="entry name" value="DNA_pol_A_exo1"/>
    <property type="match status" value="1"/>
</dbReference>
<dbReference type="SMART" id="SM00279">
    <property type="entry name" value="HhH2"/>
    <property type="match status" value="1"/>
</dbReference>
<dbReference type="InterPro" id="IPR036279">
    <property type="entry name" value="5-3_exonuclease_C_sf"/>
</dbReference>
<dbReference type="Proteomes" id="UP000006048">
    <property type="component" value="Chromosome"/>
</dbReference>
<evidence type="ECO:0000256" key="4">
    <source>
        <dbReference type="ARBA" id="ARBA00022679"/>
    </source>
</evidence>
<dbReference type="InterPro" id="IPR008918">
    <property type="entry name" value="HhH2"/>
</dbReference>
<dbReference type="Gene3D" id="1.20.1060.10">
    <property type="entry name" value="Taq DNA Polymerase, Chain T, domain 4"/>
    <property type="match status" value="1"/>
</dbReference>
<evidence type="ECO:0000313" key="22">
    <source>
        <dbReference type="Proteomes" id="UP000006048"/>
    </source>
</evidence>
<dbReference type="SMART" id="SM00479">
    <property type="entry name" value="EXOIII"/>
    <property type="match status" value="1"/>
</dbReference>